<sequence>MSAPKYTNKLQGKKIIVIGYAAAEASLESRAHVYIASSSSVRVEKAVSQLQSTAAAAGGEGKGSIQGRAIDLTSDSSVKEFIGWVSGDADGAGKERGVDHVIFTAGDALQLGDLMETDFEDAKKAFDVRFWGALRVIRFAHPEMKDRGRLGSITLTSGTVAYKPAKGWVVAAGMGGAVESATRGLAIDLAPTRVNCILPGAVDTPLWDPLPAHVKAGLMKTFEEKLLTGRVGQAEEVAEGYLYLMKG</sequence>
<dbReference type="Proteomes" id="UP001227268">
    <property type="component" value="Unassembled WGS sequence"/>
</dbReference>
<accession>A0ACC2V8G2</accession>
<name>A0ACC2V8G2_9TREE</name>
<keyword evidence="2" id="KW-1185">Reference proteome</keyword>
<reference evidence="1" key="1">
    <citation type="submission" date="2023-04" db="EMBL/GenBank/DDBJ databases">
        <title>Draft Genome sequencing of Naganishia species isolated from polar environments using Oxford Nanopore Technology.</title>
        <authorList>
            <person name="Leo P."/>
            <person name="Venkateswaran K."/>
        </authorList>
    </citation>
    <scope>NUCLEOTIDE SEQUENCE</scope>
    <source>
        <strain evidence="1">MNA-CCFEE 5423</strain>
    </source>
</reference>
<evidence type="ECO:0000313" key="2">
    <source>
        <dbReference type="Proteomes" id="UP001227268"/>
    </source>
</evidence>
<comment type="caution">
    <text evidence="1">The sequence shown here is derived from an EMBL/GenBank/DDBJ whole genome shotgun (WGS) entry which is preliminary data.</text>
</comment>
<protein>
    <submittedName>
        <fullName evidence="1">Uncharacterized protein</fullName>
    </submittedName>
</protein>
<proteinExistence type="predicted"/>
<gene>
    <name evidence="1" type="ORF">QFC21_005630</name>
</gene>
<organism evidence="1 2">
    <name type="scientific">Naganishia friedmannii</name>
    <dbReference type="NCBI Taxonomy" id="89922"/>
    <lineage>
        <taxon>Eukaryota</taxon>
        <taxon>Fungi</taxon>
        <taxon>Dikarya</taxon>
        <taxon>Basidiomycota</taxon>
        <taxon>Agaricomycotina</taxon>
        <taxon>Tremellomycetes</taxon>
        <taxon>Filobasidiales</taxon>
        <taxon>Filobasidiaceae</taxon>
        <taxon>Naganishia</taxon>
    </lineage>
</organism>
<evidence type="ECO:0000313" key="1">
    <source>
        <dbReference type="EMBL" id="KAJ9095264.1"/>
    </source>
</evidence>
<dbReference type="EMBL" id="JASBWT010000022">
    <property type="protein sequence ID" value="KAJ9095264.1"/>
    <property type="molecule type" value="Genomic_DNA"/>
</dbReference>